<dbReference type="InterPro" id="IPR005537">
    <property type="entry name" value="RAMP_III_fam"/>
</dbReference>
<protein>
    <submittedName>
        <fullName evidence="3">CRISPR-associated RAMP protein, Cmr1 family</fullName>
    </submittedName>
</protein>
<reference evidence="3" key="1">
    <citation type="submission" date="2008-06" db="EMBL/GenBank/DDBJ databases">
        <title>Complete sequence of chromosome of Prosthecochloris aestuarii DSM 271.</title>
        <authorList>
            <consortium name="US DOE Joint Genome Institute"/>
            <person name="Lucas S."/>
            <person name="Copeland A."/>
            <person name="Lapidus A."/>
            <person name="Glavina del Rio T."/>
            <person name="Dalin E."/>
            <person name="Tice H."/>
            <person name="Bruce D."/>
            <person name="Goodwin L."/>
            <person name="Pitluck S."/>
            <person name="Schmutz J."/>
            <person name="Larimer F."/>
            <person name="Land M."/>
            <person name="Hauser L."/>
            <person name="Kyrpides N."/>
            <person name="Anderson I."/>
            <person name="Liu Z."/>
            <person name="Li T."/>
            <person name="Zhao F."/>
            <person name="Overmann J."/>
            <person name="Bryant D.A."/>
            <person name="Richardson P."/>
        </authorList>
    </citation>
    <scope>NUCLEOTIDE SEQUENCE [LARGE SCALE GENOMIC DNA]</scope>
    <source>
        <strain evidence="3">DSM 271</strain>
    </source>
</reference>
<keyword evidence="1" id="KW-0051">Antiviral defense</keyword>
<dbReference type="AlphaFoldDB" id="B4S552"/>
<name>B4S552_PROA2</name>
<dbReference type="HOGENOM" id="CLU_058787_0_0_10"/>
<organism evidence="3 4">
    <name type="scientific">Prosthecochloris aestuarii (strain DSM 271 / SK 413)</name>
    <dbReference type="NCBI Taxonomy" id="290512"/>
    <lineage>
        <taxon>Bacteria</taxon>
        <taxon>Pseudomonadati</taxon>
        <taxon>Chlorobiota</taxon>
        <taxon>Chlorobiia</taxon>
        <taxon>Chlorobiales</taxon>
        <taxon>Chlorobiaceae</taxon>
        <taxon>Prosthecochloris</taxon>
    </lineage>
</organism>
<dbReference type="STRING" id="290512.Paes_1986"/>
<keyword evidence="4" id="KW-1185">Reference proteome</keyword>
<dbReference type="InterPro" id="IPR007522">
    <property type="entry name" value="CRISPR-assoc_prot_TM1795"/>
</dbReference>
<gene>
    <name evidence="3" type="ordered locus">Paes_1986</name>
</gene>
<dbReference type="EMBL" id="CP001108">
    <property type="protein sequence ID" value="ACF46998.1"/>
    <property type="molecule type" value="Genomic_DNA"/>
</dbReference>
<proteinExistence type="predicted"/>
<dbReference type="GO" id="GO:0051607">
    <property type="term" value="P:defense response to virus"/>
    <property type="evidence" value="ECO:0007669"/>
    <property type="project" value="UniProtKB-KW"/>
</dbReference>
<dbReference type="Pfam" id="PF03787">
    <property type="entry name" value="RAMPs"/>
    <property type="match status" value="1"/>
</dbReference>
<evidence type="ECO:0000259" key="2">
    <source>
        <dbReference type="Pfam" id="PF03787"/>
    </source>
</evidence>
<dbReference type="eggNOG" id="COG1367">
    <property type="taxonomic scope" value="Bacteria"/>
</dbReference>
<feature type="domain" description="CRISPR type III-associated protein" evidence="2">
    <location>
        <begin position="12"/>
        <end position="190"/>
    </location>
</feature>
<evidence type="ECO:0000256" key="1">
    <source>
        <dbReference type="ARBA" id="ARBA00023118"/>
    </source>
</evidence>
<sequence length="369" mass="42418">MPNSLQKVPPITLSTLTPLWTGGPQAGVVDRIHETGMIGSLRWWFEVLVRGVGGKVLSPNGEKCAILDLEKYKKLTTQQKNDPEKLKECGLCDASLIFGATNWKRKFRLEIEDHTSDIHLGNISVNTGSNKPAKWFFNNHARKGNLTLKIISLTRDRKLFDPAIIAGLVQFVSDWGGLGARNQMGFGIVRPEQALDARPLYEHLARIRKQATNQQLPSLDNMFFVQLKPQDQSRFDPEASFTLKHELRKKIQEEEKRTAELQSKKPDDTLSHFIMGTIKPEKLASKIFISRPFDKDETSTIRLWGWLPKQSSRYDSSWNRQSIRQLIYQHIEQNYHIEPDDWVELNHPDPKLKNSEDKFLKTLLRIDEG</sequence>
<evidence type="ECO:0000313" key="4">
    <source>
        <dbReference type="Proteomes" id="UP000002725"/>
    </source>
</evidence>
<dbReference type="NCBIfam" id="TIGR01894">
    <property type="entry name" value="cas_TM1795_cmr1"/>
    <property type="match status" value="1"/>
</dbReference>
<dbReference type="Proteomes" id="UP000002725">
    <property type="component" value="Chromosome"/>
</dbReference>
<dbReference type="KEGG" id="paa:Paes_1986"/>
<accession>B4S552</accession>
<evidence type="ECO:0000313" key="3">
    <source>
        <dbReference type="EMBL" id="ACF46998.1"/>
    </source>
</evidence>